<organism evidence="1 2">
    <name type="scientific">Shinella yambaruensis</name>
    <dbReference type="NCBI Taxonomy" id="415996"/>
    <lineage>
        <taxon>Bacteria</taxon>
        <taxon>Pseudomonadati</taxon>
        <taxon>Pseudomonadota</taxon>
        <taxon>Alphaproteobacteria</taxon>
        <taxon>Hyphomicrobiales</taxon>
        <taxon>Rhizobiaceae</taxon>
        <taxon>Shinella</taxon>
    </lineage>
</organism>
<gene>
    <name evidence="1" type="ORF">GCM10007923_18450</name>
</gene>
<accession>A0ABQ5ZCT5</accession>
<protein>
    <submittedName>
        <fullName evidence="1">Uncharacterized protein</fullName>
    </submittedName>
</protein>
<comment type="caution">
    <text evidence="1">The sequence shown here is derived from an EMBL/GenBank/DDBJ whole genome shotgun (WGS) entry which is preliminary data.</text>
</comment>
<sequence>MPTVAAMSGCIFARCGSTVYWKADASPSWIGVAVGSFAYPAFAAPTMSVFEQSKHEWVRLDETIKSFQGLPVG</sequence>
<name>A0ABQ5ZCT5_9HYPH</name>
<evidence type="ECO:0000313" key="1">
    <source>
        <dbReference type="EMBL" id="GLR50638.1"/>
    </source>
</evidence>
<proteinExistence type="predicted"/>
<dbReference type="EMBL" id="BSOP01000015">
    <property type="protein sequence ID" value="GLR50638.1"/>
    <property type="molecule type" value="Genomic_DNA"/>
</dbReference>
<keyword evidence="2" id="KW-1185">Reference proteome</keyword>
<dbReference type="SUPFAM" id="SSF51316">
    <property type="entry name" value="Mss4-like"/>
    <property type="match status" value="1"/>
</dbReference>
<evidence type="ECO:0000313" key="2">
    <source>
        <dbReference type="Proteomes" id="UP001156702"/>
    </source>
</evidence>
<dbReference type="Proteomes" id="UP001156702">
    <property type="component" value="Unassembled WGS sequence"/>
</dbReference>
<dbReference type="InterPro" id="IPR011057">
    <property type="entry name" value="Mss4-like_sf"/>
</dbReference>
<reference evidence="2" key="1">
    <citation type="journal article" date="2019" name="Int. J. Syst. Evol. Microbiol.">
        <title>The Global Catalogue of Microorganisms (GCM) 10K type strain sequencing project: providing services to taxonomists for standard genome sequencing and annotation.</title>
        <authorList>
            <consortium name="The Broad Institute Genomics Platform"/>
            <consortium name="The Broad Institute Genome Sequencing Center for Infectious Disease"/>
            <person name="Wu L."/>
            <person name="Ma J."/>
        </authorList>
    </citation>
    <scope>NUCLEOTIDE SEQUENCE [LARGE SCALE GENOMIC DNA]</scope>
    <source>
        <strain evidence="2">NBRC 102122</strain>
    </source>
</reference>